<dbReference type="InterPro" id="IPR036852">
    <property type="entry name" value="Peptidase_S8/S53_dom_sf"/>
</dbReference>
<keyword evidence="4 16" id="KW-0812">Transmembrane</keyword>
<keyword evidence="5 17" id="KW-0732">Signal</keyword>
<feature type="region of interest" description="Disordered" evidence="15">
    <location>
        <begin position="646"/>
        <end position="711"/>
    </location>
</feature>
<keyword evidence="8" id="KW-0106">Calcium</keyword>
<dbReference type="Pfam" id="PF01483">
    <property type="entry name" value="P_proprotein"/>
    <property type="match status" value="1"/>
</dbReference>
<feature type="compositionally biased region" description="Polar residues" evidence="15">
    <location>
        <begin position="698"/>
        <end position="711"/>
    </location>
</feature>
<dbReference type="SUPFAM" id="SSF49785">
    <property type="entry name" value="Galactose-binding domain-like"/>
    <property type="match status" value="1"/>
</dbReference>
<keyword evidence="11" id="KW-0865">Zymogen</keyword>
<dbReference type="OrthoDB" id="300641at2759"/>
<dbReference type="GO" id="GO:0016485">
    <property type="term" value="P:protein processing"/>
    <property type="evidence" value="ECO:0007669"/>
    <property type="project" value="TreeGrafter"/>
</dbReference>
<evidence type="ECO:0000256" key="16">
    <source>
        <dbReference type="SAM" id="Phobius"/>
    </source>
</evidence>
<dbReference type="PROSITE" id="PS51892">
    <property type="entry name" value="SUBTILASE"/>
    <property type="match status" value="1"/>
</dbReference>
<dbReference type="InterPro" id="IPR022398">
    <property type="entry name" value="Peptidase_S8_His-AS"/>
</dbReference>
<evidence type="ECO:0000313" key="19">
    <source>
        <dbReference type="EMBL" id="KJA27120.1"/>
    </source>
</evidence>
<dbReference type="Gene3D" id="2.60.120.260">
    <property type="entry name" value="Galactose-binding domain-like"/>
    <property type="match status" value="1"/>
</dbReference>
<evidence type="ECO:0000256" key="13">
    <source>
        <dbReference type="PIRSR" id="PIRSR615500-1"/>
    </source>
</evidence>
<evidence type="ECO:0000256" key="14">
    <source>
        <dbReference type="PROSITE-ProRule" id="PRU01240"/>
    </source>
</evidence>
<dbReference type="AlphaFoldDB" id="A0A0D2Q695"/>
<dbReference type="InterPro" id="IPR000209">
    <property type="entry name" value="Peptidase_S8/S53_dom"/>
</dbReference>
<evidence type="ECO:0000256" key="2">
    <source>
        <dbReference type="ARBA" id="ARBA00005325"/>
    </source>
</evidence>
<feature type="signal peptide" evidence="17">
    <location>
        <begin position="1"/>
        <end position="16"/>
    </location>
</feature>
<evidence type="ECO:0000259" key="18">
    <source>
        <dbReference type="PROSITE" id="PS51829"/>
    </source>
</evidence>
<dbReference type="PANTHER" id="PTHR42884:SF14">
    <property type="entry name" value="NEUROENDOCRINE CONVERTASE 1"/>
    <property type="match status" value="1"/>
</dbReference>
<feature type="region of interest" description="Disordered" evidence="15">
    <location>
        <begin position="815"/>
        <end position="882"/>
    </location>
</feature>
<evidence type="ECO:0000256" key="12">
    <source>
        <dbReference type="ARBA" id="ARBA00023180"/>
    </source>
</evidence>
<evidence type="ECO:0000256" key="4">
    <source>
        <dbReference type="ARBA" id="ARBA00022692"/>
    </source>
</evidence>
<dbReference type="OMA" id="RCCGEIA"/>
<feature type="active site" description="Charge relay system" evidence="13 14">
    <location>
        <position position="234"/>
    </location>
</feature>
<dbReference type="GO" id="GO:0007323">
    <property type="term" value="P:peptide pheromone maturation"/>
    <property type="evidence" value="ECO:0007669"/>
    <property type="project" value="UniProtKB-ARBA"/>
</dbReference>
<dbReference type="EMBL" id="KN817525">
    <property type="protein sequence ID" value="KJA27120.1"/>
    <property type="molecule type" value="Genomic_DNA"/>
</dbReference>
<evidence type="ECO:0000256" key="1">
    <source>
        <dbReference type="ARBA" id="ARBA00004370"/>
    </source>
</evidence>
<dbReference type="PRINTS" id="PR00723">
    <property type="entry name" value="SUBTILISIN"/>
</dbReference>
<dbReference type="Proteomes" id="UP000054270">
    <property type="component" value="Unassembled WGS sequence"/>
</dbReference>
<dbReference type="PROSITE" id="PS51829">
    <property type="entry name" value="P_HOMO_B"/>
    <property type="match status" value="1"/>
</dbReference>
<proteinExistence type="inferred from homology"/>
<dbReference type="InterPro" id="IPR008979">
    <property type="entry name" value="Galactose-bd-like_sf"/>
</dbReference>
<evidence type="ECO:0000313" key="20">
    <source>
        <dbReference type="Proteomes" id="UP000054270"/>
    </source>
</evidence>
<dbReference type="PANTHER" id="PTHR42884">
    <property type="entry name" value="PROPROTEIN CONVERTASE SUBTILISIN/KEXIN-RELATED"/>
    <property type="match status" value="1"/>
</dbReference>
<dbReference type="GO" id="GO:0004252">
    <property type="term" value="F:serine-type endopeptidase activity"/>
    <property type="evidence" value="ECO:0007669"/>
    <property type="project" value="UniProtKB-UniRule"/>
</dbReference>
<feature type="chain" id="PRO_5002261353" description="P/Homo B domain-containing protein" evidence="17">
    <location>
        <begin position="17"/>
        <end position="882"/>
    </location>
</feature>
<keyword evidence="20" id="KW-1185">Reference proteome</keyword>
<feature type="active site" description="Charge relay system" evidence="13 14">
    <location>
        <position position="406"/>
    </location>
</feature>
<keyword evidence="10 16" id="KW-0472">Membrane</keyword>
<keyword evidence="7 14" id="KW-0720">Serine protease</keyword>
<evidence type="ECO:0000256" key="8">
    <source>
        <dbReference type="ARBA" id="ARBA00022837"/>
    </source>
</evidence>
<evidence type="ECO:0000256" key="7">
    <source>
        <dbReference type="ARBA" id="ARBA00022825"/>
    </source>
</evidence>
<keyword evidence="12" id="KW-0325">Glycoprotein</keyword>
<comment type="similarity">
    <text evidence="2">Belongs to the peptidase S8 family. Furin subfamily.</text>
</comment>
<dbReference type="Pfam" id="PF00082">
    <property type="entry name" value="Peptidase_S8"/>
    <property type="match status" value="1"/>
</dbReference>
<dbReference type="FunFam" id="3.40.50.200:FF:000005">
    <property type="entry name" value="Proprotein convertase subtilisin/kexin type 7"/>
    <property type="match status" value="1"/>
</dbReference>
<dbReference type="GO" id="GO:0005802">
    <property type="term" value="C:trans-Golgi network"/>
    <property type="evidence" value="ECO:0007669"/>
    <property type="project" value="TreeGrafter"/>
</dbReference>
<organism evidence="19 20">
    <name type="scientific">Hypholoma sublateritium (strain FD-334 SS-4)</name>
    <dbReference type="NCBI Taxonomy" id="945553"/>
    <lineage>
        <taxon>Eukaryota</taxon>
        <taxon>Fungi</taxon>
        <taxon>Dikarya</taxon>
        <taxon>Basidiomycota</taxon>
        <taxon>Agaricomycotina</taxon>
        <taxon>Agaricomycetes</taxon>
        <taxon>Agaricomycetidae</taxon>
        <taxon>Agaricales</taxon>
        <taxon>Agaricineae</taxon>
        <taxon>Strophariaceae</taxon>
        <taxon>Hypholoma</taxon>
    </lineage>
</organism>
<evidence type="ECO:0000256" key="11">
    <source>
        <dbReference type="ARBA" id="ARBA00023145"/>
    </source>
</evidence>
<dbReference type="InterPro" id="IPR034182">
    <property type="entry name" value="Kexin/furin"/>
</dbReference>
<dbReference type="InterPro" id="IPR015500">
    <property type="entry name" value="Peptidase_S8_subtilisin-rel"/>
</dbReference>
<dbReference type="InterPro" id="IPR023828">
    <property type="entry name" value="Peptidase_S8_Ser-AS"/>
</dbReference>
<dbReference type="PROSITE" id="PS00137">
    <property type="entry name" value="SUBTILASE_HIS"/>
    <property type="match status" value="1"/>
</dbReference>
<feature type="active site" description="Charge relay system" evidence="13 14">
    <location>
        <position position="196"/>
    </location>
</feature>
<name>A0A0D2Q695_HYPSF</name>
<dbReference type="STRING" id="945553.A0A0D2Q695"/>
<evidence type="ECO:0000256" key="5">
    <source>
        <dbReference type="ARBA" id="ARBA00022729"/>
    </source>
</evidence>
<accession>A0A0D2Q695</accession>
<dbReference type="CDD" id="cd04059">
    <property type="entry name" value="Peptidases_S8_Protein_convertases_Kexins_Furin-like"/>
    <property type="match status" value="1"/>
</dbReference>
<keyword evidence="3 14" id="KW-0645">Protease</keyword>
<evidence type="ECO:0000256" key="3">
    <source>
        <dbReference type="ARBA" id="ARBA00022670"/>
    </source>
</evidence>
<dbReference type="Gene3D" id="3.40.50.200">
    <property type="entry name" value="Peptidase S8/S53 domain"/>
    <property type="match status" value="1"/>
</dbReference>
<evidence type="ECO:0000256" key="15">
    <source>
        <dbReference type="SAM" id="MobiDB-lite"/>
    </source>
</evidence>
<sequence>MLISSILLISLRLVAAAIPARRSYDTHSYYVLHHDPTTPSGASLADVAQALDVELVEQAGELPDYWVVRRLKSPASLTARGVSDPVLSKFEALKGQAESPIGIRSQDTHLARRVVSSVDYLSLQTLRRRVKRAPPPITPATEASAVGVAARFDIKDPLFPKQWHLVNDEFPRHMMNVTGIWAEGFTGKGIISSLVDDGLDYTSEDLSANFDADDSYDFNDHEPLPTPKNFDDHHGTRCAGQIAAEKNNVCGIGIAYDSKVAGVRILSGPITDLDEAAALNYGFQNVSIYSCSWGPPDNGQSMEGPNYLIQKAVVNGINNGRGGKGSIFVFASGNGAAHGDQCNFDGYTNSIYSVTVSAVDYKGLHPYYSEPCAANMVVAYSSGSGHQIVTTDKGKSECATTHGGTSAAAPNAVGVFALALEARPDLTWRDIQYLCVENAAMINEDDPDWETTASGRKYSYKYGYGVLDGYAYFKAAQAWKLVKPQAWLQTQTIQLNNGTFSDDRKFQGGEFIPQAGIESKMTITNDLMTQNNLESLEHINVRVWIDHASRGEVEVEIVSPNGIKSVLGAARPADRSGEGYPGWVFMSVKHWGENPIGDWTLKVKDQNNPTSNGTLLGWNMILWGTTIDPSKATKWEVPLIDDILPPLESNPRPIIPPSPTTSKQHPKPTEHLPGDHGEATGENTKPAFTSAADDAVQPSPTSTDPATITSSPDLGWFPDMSSLATGQKWFFVALGAVSLFGIGVGVFFWRRRAAAASKYAPLGEEGMSMSALGTAASGPRTTRELYDAFGEVSDDDDNDDETTALRPPAARALGFHSGFLDDDEPSTAAGLTPGYRDEPEDDGHRASQSTVNTVKAPESPSPREGASSPAESGESWEHASRE</sequence>
<evidence type="ECO:0000256" key="10">
    <source>
        <dbReference type="ARBA" id="ARBA00023136"/>
    </source>
</evidence>
<evidence type="ECO:0000256" key="9">
    <source>
        <dbReference type="ARBA" id="ARBA00022989"/>
    </source>
</evidence>
<feature type="compositionally biased region" description="Basic and acidic residues" evidence="15">
    <location>
        <begin position="667"/>
        <end position="679"/>
    </location>
</feature>
<dbReference type="PROSITE" id="PS00138">
    <property type="entry name" value="SUBTILASE_SER"/>
    <property type="match status" value="1"/>
</dbReference>
<evidence type="ECO:0000256" key="6">
    <source>
        <dbReference type="ARBA" id="ARBA00022801"/>
    </source>
</evidence>
<dbReference type="FunFam" id="2.60.120.260:FF:000026">
    <property type="entry name" value="proprotein convertase subtilisin/kexin type 7"/>
    <property type="match status" value="1"/>
</dbReference>
<dbReference type="InterPro" id="IPR002884">
    <property type="entry name" value="P_dom"/>
</dbReference>
<feature type="domain" description="P/Homo B" evidence="18">
    <location>
        <begin position="482"/>
        <end position="628"/>
    </location>
</feature>
<evidence type="ECO:0000256" key="17">
    <source>
        <dbReference type="SAM" id="SignalP"/>
    </source>
</evidence>
<keyword evidence="6 14" id="KW-0378">Hydrolase</keyword>
<feature type="compositionally biased region" description="Low complexity" evidence="15">
    <location>
        <begin position="864"/>
        <end position="873"/>
    </location>
</feature>
<gene>
    <name evidence="19" type="ORF">HYPSUDRAFT_131766</name>
</gene>
<reference evidence="20" key="1">
    <citation type="submission" date="2014-04" db="EMBL/GenBank/DDBJ databases">
        <title>Evolutionary Origins and Diversification of the Mycorrhizal Mutualists.</title>
        <authorList>
            <consortium name="DOE Joint Genome Institute"/>
            <consortium name="Mycorrhizal Genomics Consortium"/>
            <person name="Kohler A."/>
            <person name="Kuo A."/>
            <person name="Nagy L.G."/>
            <person name="Floudas D."/>
            <person name="Copeland A."/>
            <person name="Barry K.W."/>
            <person name="Cichocki N."/>
            <person name="Veneault-Fourrey C."/>
            <person name="LaButti K."/>
            <person name="Lindquist E.A."/>
            <person name="Lipzen A."/>
            <person name="Lundell T."/>
            <person name="Morin E."/>
            <person name="Murat C."/>
            <person name="Riley R."/>
            <person name="Ohm R."/>
            <person name="Sun H."/>
            <person name="Tunlid A."/>
            <person name="Henrissat B."/>
            <person name="Grigoriev I.V."/>
            <person name="Hibbett D.S."/>
            <person name="Martin F."/>
        </authorList>
    </citation>
    <scope>NUCLEOTIDE SEQUENCE [LARGE SCALE GENOMIC DNA]</scope>
    <source>
        <strain evidence="20">FD-334 SS-4</strain>
    </source>
</reference>
<dbReference type="GO" id="GO:0000139">
    <property type="term" value="C:Golgi membrane"/>
    <property type="evidence" value="ECO:0007669"/>
    <property type="project" value="TreeGrafter"/>
</dbReference>
<protein>
    <recommendedName>
        <fullName evidence="18">P/Homo B domain-containing protein</fullName>
    </recommendedName>
</protein>
<comment type="subcellular location">
    <subcellularLocation>
        <location evidence="1">Membrane</location>
    </subcellularLocation>
</comment>
<keyword evidence="9 16" id="KW-1133">Transmembrane helix</keyword>
<dbReference type="SUPFAM" id="SSF52743">
    <property type="entry name" value="Subtilisin-like"/>
    <property type="match status" value="1"/>
</dbReference>
<feature type="transmembrane region" description="Helical" evidence="16">
    <location>
        <begin position="729"/>
        <end position="749"/>
    </location>
</feature>